<dbReference type="STRING" id="74557.A0A1V9Z7E4"/>
<feature type="domain" description="WRKY19-like zinc finger" evidence="1">
    <location>
        <begin position="60"/>
        <end position="83"/>
    </location>
</feature>
<accession>A0A1V9Z7E4</accession>
<dbReference type="Pfam" id="PF24906">
    <property type="entry name" value="Zf_WRKY19"/>
    <property type="match status" value="3"/>
</dbReference>
<evidence type="ECO:0000313" key="2">
    <source>
        <dbReference type="EMBL" id="OQR93827.1"/>
    </source>
</evidence>
<evidence type="ECO:0000259" key="1">
    <source>
        <dbReference type="Pfam" id="PF24906"/>
    </source>
</evidence>
<name>A0A1V9Z7E4_9STRA</name>
<comment type="caution">
    <text evidence="2">The sequence shown here is derived from an EMBL/GenBank/DDBJ whole genome shotgun (WGS) entry which is preliminary data.</text>
</comment>
<organism evidence="2 3">
    <name type="scientific">Thraustotheca clavata</name>
    <dbReference type="NCBI Taxonomy" id="74557"/>
    <lineage>
        <taxon>Eukaryota</taxon>
        <taxon>Sar</taxon>
        <taxon>Stramenopiles</taxon>
        <taxon>Oomycota</taxon>
        <taxon>Saprolegniomycetes</taxon>
        <taxon>Saprolegniales</taxon>
        <taxon>Achlyaceae</taxon>
        <taxon>Thraustotheca</taxon>
    </lineage>
</organism>
<dbReference type="Proteomes" id="UP000243217">
    <property type="component" value="Unassembled WGS sequence"/>
</dbReference>
<feature type="domain" description="WRKY19-like zinc finger" evidence="1">
    <location>
        <begin position="36"/>
        <end position="59"/>
    </location>
</feature>
<evidence type="ECO:0000313" key="3">
    <source>
        <dbReference type="Proteomes" id="UP000243217"/>
    </source>
</evidence>
<feature type="domain" description="WRKY19-like zinc finger" evidence="1">
    <location>
        <begin position="15"/>
        <end position="35"/>
    </location>
</feature>
<gene>
    <name evidence="2" type="ORF">THRCLA_22280</name>
</gene>
<dbReference type="EMBL" id="JNBS01002229">
    <property type="protein sequence ID" value="OQR93827.1"/>
    <property type="molecule type" value="Genomic_DNA"/>
</dbReference>
<dbReference type="InterPro" id="IPR056866">
    <property type="entry name" value="Znf_WRKY19"/>
</dbReference>
<keyword evidence="3" id="KW-1185">Reference proteome</keyword>
<sequence>MGQNDPKVHSRRALCQVIGCTKFAQTRGHCKAHGGGTRCKVDSCTKLAQSRGHCIAHGGGRRCHVPQCEKLAQSKGYCIAHGGGRKCAVDGCEKFSQIKGKCKAHAKIAHSPPPARKPAPSHVALPLPLPPLLFAQLSPLQPTTISTISLSPLREYVRRPEPTHCSFAALFHP</sequence>
<dbReference type="PANTHER" id="PTHR31827:SF1">
    <property type="entry name" value="EMB|CAB89363.1"/>
    <property type="match status" value="1"/>
</dbReference>
<dbReference type="PANTHER" id="PTHR31827">
    <property type="entry name" value="EMB|CAB89363.1"/>
    <property type="match status" value="1"/>
</dbReference>
<proteinExistence type="predicted"/>
<dbReference type="OrthoDB" id="94245at2759"/>
<reference evidence="2 3" key="1">
    <citation type="journal article" date="2014" name="Genome Biol. Evol.">
        <title>The secreted proteins of Achlya hypogyna and Thraustotheca clavata identify the ancestral oomycete secretome and reveal gene acquisitions by horizontal gene transfer.</title>
        <authorList>
            <person name="Misner I."/>
            <person name="Blouin N."/>
            <person name="Leonard G."/>
            <person name="Richards T.A."/>
            <person name="Lane C.E."/>
        </authorList>
    </citation>
    <scope>NUCLEOTIDE SEQUENCE [LARGE SCALE GENOMIC DNA]</scope>
    <source>
        <strain evidence="2 3">ATCC 34112</strain>
    </source>
</reference>
<dbReference type="AlphaFoldDB" id="A0A1V9Z7E4"/>
<protein>
    <recommendedName>
        <fullName evidence="1">WRKY19-like zinc finger domain-containing protein</fullName>
    </recommendedName>
</protein>